<comment type="caution">
    <text evidence="2">The sequence shown here is derived from an EMBL/GenBank/DDBJ whole genome shotgun (WGS) entry which is preliminary data.</text>
</comment>
<name>A0AAV5V338_9BILA</name>
<feature type="domain" description="C2H2-type" evidence="1">
    <location>
        <begin position="43"/>
        <end position="66"/>
    </location>
</feature>
<evidence type="ECO:0000313" key="2">
    <source>
        <dbReference type="EMBL" id="GMT13146.1"/>
    </source>
</evidence>
<dbReference type="Proteomes" id="UP001432322">
    <property type="component" value="Unassembled WGS sequence"/>
</dbReference>
<evidence type="ECO:0000259" key="1">
    <source>
        <dbReference type="SMART" id="SM00355"/>
    </source>
</evidence>
<dbReference type="InterPro" id="IPR013087">
    <property type="entry name" value="Znf_C2H2_type"/>
</dbReference>
<protein>
    <recommendedName>
        <fullName evidence="1">C2H2-type domain-containing protein</fullName>
    </recommendedName>
</protein>
<feature type="domain" description="C2H2-type" evidence="1">
    <location>
        <begin position="226"/>
        <end position="246"/>
    </location>
</feature>
<dbReference type="AlphaFoldDB" id="A0AAV5V338"/>
<reference evidence="2" key="1">
    <citation type="submission" date="2023-10" db="EMBL/GenBank/DDBJ databases">
        <title>Genome assembly of Pristionchus species.</title>
        <authorList>
            <person name="Yoshida K."/>
            <person name="Sommer R.J."/>
        </authorList>
    </citation>
    <scope>NUCLEOTIDE SEQUENCE</scope>
    <source>
        <strain evidence="2">RS5133</strain>
    </source>
</reference>
<proteinExistence type="predicted"/>
<evidence type="ECO:0000313" key="3">
    <source>
        <dbReference type="Proteomes" id="UP001432322"/>
    </source>
</evidence>
<feature type="domain" description="C2H2-type" evidence="1">
    <location>
        <begin position="79"/>
        <end position="102"/>
    </location>
</feature>
<keyword evidence="3" id="KW-1185">Reference proteome</keyword>
<dbReference type="EMBL" id="BTSY01000002">
    <property type="protein sequence ID" value="GMT13146.1"/>
    <property type="molecule type" value="Genomic_DNA"/>
</dbReference>
<feature type="domain" description="C2H2-type" evidence="1">
    <location>
        <begin position="115"/>
        <end position="138"/>
    </location>
</feature>
<sequence length="270" mass="31283">LPTLSDFKMEETEVKDEVVEDEFPYHDADGPSCDQAPARRRLIKCSRCEFWREEGAQMARHLLSMHSHERTNIENYALCRYDVCDYRANDMRALAQHEELPHGVSQANFCLAPFTRCPYCNTRLVALGHYKEHMLTQHHDLMFSPGKRRVICVACSFKSATVFEMIWHWQQQDGRCELGMKFSDYAATQMRKHPQPTQFRLGGASAARDGRTTDRLFLAHQTRKVRKCPKCDFKTILPLAMKNHLKFTDCKPSFSLIDRNNDSIPLLPSP</sequence>
<accession>A0AAV5V338</accession>
<organism evidence="2 3">
    <name type="scientific">Pristionchus fissidentatus</name>
    <dbReference type="NCBI Taxonomy" id="1538716"/>
    <lineage>
        <taxon>Eukaryota</taxon>
        <taxon>Metazoa</taxon>
        <taxon>Ecdysozoa</taxon>
        <taxon>Nematoda</taxon>
        <taxon>Chromadorea</taxon>
        <taxon>Rhabditida</taxon>
        <taxon>Rhabditina</taxon>
        <taxon>Diplogasteromorpha</taxon>
        <taxon>Diplogasteroidea</taxon>
        <taxon>Neodiplogasteridae</taxon>
        <taxon>Pristionchus</taxon>
    </lineage>
</organism>
<feature type="non-terminal residue" evidence="2">
    <location>
        <position position="1"/>
    </location>
</feature>
<dbReference type="SMART" id="SM00355">
    <property type="entry name" value="ZnF_C2H2"/>
    <property type="match status" value="4"/>
</dbReference>
<gene>
    <name evidence="2" type="ORF">PFISCL1PPCAC_4443</name>
</gene>